<dbReference type="GO" id="GO:0005886">
    <property type="term" value="C:plasma membrane"/>
    <property type="evidence" value="ECO:0007669"/>
    <property type="project" value="UniProtKB-SubCell"/>
</dbReference>
<feature type="transmembrane region" description="Helical" evidence="8">
    <location>
        <begin position="213"/>
        <end position="233"/>
    </location>
</feature>
<evidence type="ECO:0000256" key="8">
    <source>
        <dbReference type="RuleBase" id="RU363064"/>
    </source>
</evidence>
<dbReference type="Proteomes" id="UP000246964">
    <property type="component" value="Unassembled WGS sequence"/>
</dbReference>
<keyword evidence="4" id="KW-1003">Cell membrane</keyword>
<dbReference type="STRING" id="519453.SAMN04488070_0518"/>
<feature type="transmembrane region" description="Helical" evidence="8">
    <location>
        <begin position="497"/>
        <end position="530"/>
    </location>
</feature>
<dbReference type="Pfam" id="PF01235">
    <property type="entry name" value="Na_Ala_symp"/>
    <property type="match status" value="1"/>
</dbReference>
<dbReference type="EMBL" id="QGTT01000002">
    <property type="protein sequence ID" value="PWW15120.1"/>
    <property type="molecule type" value="Genomic_DNA"/>
</dbReference>
<dbReference type="PRINTS" id="PR00175">
    <property type="entry name" value="NAALASMPORT"/>
</dbReference>
<evidence type="ECO:0000313" key="9">
    <source>
        <dbReference type="EMBL" id="PWW15120.1"/>
    </source>
</evidence>
<keyword evidence="10" id="KW-1185">Reference proteome</keyword>
<evidence type="ECO:0000256" key="2">
    <source>
        <dbReference type="ARBA" id="ARBA00009261"/>
    </source>
</evidence>
<evidence type="ECO:0000256" key="6">
    <source>
        <dbReference type="ARBA" id="ARBA00022989"/>
    </source>
</evidence>
<feature type="transmembrane region" description="Helical" evidence="8">
    <location>
        <begin position="457"/>
        <end position="477"/>
    </location>
</feature>
<accession>A0A317QCG5</accession>
<keyword evidence="7 8" id="KW-0472">Membrane</keyword>
<feature type="transmembrane region" description="Helical" evidence="8">
    <location>
        <begin position="20"/>
        <end position="38"/>
    </location>
</feature>
<keyword evidence="8" id="KW-0997">Cell inner membrane</keyword>
<gene>
    <name evidence="9" type="ORF">DET45_102123</name>
</gene>
<evidence type="ECO:0000256" key="4">
    <source>
        <dbReference type="ARBA" id="ARBA00022475"/>
    </source>
</evidence>
<dbReference type="PROSITE" id="PS00873">
    <property type="entry name" value="NA_ALANINE_SYMP"/>
    <property type="match status" value="1"/>
</dbReference>
<proteinExistence type="inferred from homology"/>
<evidence type="ECO:0000256" key="7">
    <source>
        <dbReference type="ARBA" id="ARBA00023136"/>
    </source>
</evidence>
<evidence type="ECO:0000256" key="1">
    <source>
        <dbReference type="ARBA" id="ARBA00004651"/>
    </source>
</evidence>
<feature type="transmembrane region" description="Helical" evidence="8">
    <location>
        <begin position="83"/>
        <end position="103"/>
    </location>
</feature>
<sequence length="561" mass="60699">MEAINNFLLLLDSYLGSAAYFPYILLGVGLFFTLYLGFPQIRFFGHAWKVVTGKFDKKGAQGDTSHFQALSTALSGTVGTGNIGGVALAIFLGGPAALFWMWITAFLGMTTKFVEVTLSHKYRVQTEDGTMAGGPMYFMDRRLNMKWLAVIFAIATIISSFGTGNMPQVNNIAQSMQASFGIEPMLTGGILAIMLAMVIIGGIKRIAAVTSKIVPIMGVLYIIGSLSVIFFNLDQIGPSFAAIFSDAFTGSAATGGFLGATFAYAFNRGVNRGLFSNEAGQGSAPIAHAAARADEPVSEGMVSILEPFIDTIVICTLTGLVILSSGVWSEKHTNEFSRTDLEIVAGHYDDTTQADRQALYHYLNGTSENTIEKYTGTIEVANGKPVSNGFTILHARSVAENVRFIVAGEDPYTGVLRIDNGALRKQDIQIFGDSLIHSAALTAKAFGRGFLGDAGEYIVPISLLLFAFSTAIAWSYYGDRAVVYLVGQRGVMPYRILYVAGFFVASFADTTLVWTLSYVAIVLMTLPNLFGLVLLRREMKDTVKAYWQDFEAEKNGSQSDK</sequence>
<dbReference type="OrthoDB" id="9806926at2"/>
<comment type="similarity">
    <text evidence="2 8">Belongs to the alanine or glycine:cation symporter (AGCS) (TC 2.A.25) family.</text>
</comment>
<comment type="caution">
    <text evidence="9">The sequence shown here is derived from an EMBL/GenBank/DDBJ whole genome shotgun (WGS) entry which is preliminary data.</text>
</comment>
<dbReference type="PANTHER" id="PTHR30330">
    <property type="entry name" value="AGSS FAMILY TRANSPORTER, SODIUM-ALANINE"/>
    <property type="match status" value="1"/>
</dbReference>
<feature type="transmembrane region" description="Helical" evidence="8">
    <location>
        <begin position="240"/>
        <end position="266"/>
    </location>
</feature>
<feature type="transmembrane region" description="Helical" evidence="8">
    <location>
        <begin position="308"/>
        <end position="328"/>
    </location>
</feature>
<dbReference type="AlphaFoldDB" id="A0A317QCG5"/>
<keyword evidence="5 8" id="KW-0812">Transmembrane</keyword>
<dbReference type="RefSeq" id="WP_110075064.1">
    <property type="nucleotide sequence ID" value="NZ_QGTT01000002.1"/>
</dbReference>
<keyword evidence="3 8" id="KW-0813">Transport</keyword>
<comment type="subcellular location">
    <subcellularLocation>
        <location evidence="8">Cell inner membrane</location>
        <topology evidence="8">Multi-pass membrane protein</topology>
    </subcellularLocation>
    <subcellularLocation>
        <location evidence="1">Cell membrane</location>
        <topology evidence="1">Multi-pass membrane protein</topology>
    </subcellularLocation>
</comment>
<name>A0A317QCG5_9GAMM</name>
<protein>
    <submittedName>
        <fullName evidence="9">AGCS family alanine or glycine:cation symporter</fullName>
    </submittedName>
</protein>
<dbReference type="GO" id="GO:0005283">
    <property type="term" value="F:amino acid:sodium symporter activity"/>
    <property type="evidence" value="ECO:0007669"/>
    <property type="project" value="InterPro"/>
</dbReference>
<dbReference type="PANTHER" id="PTHR30330:SF3">
    <property type="entry name" value="TRANSCRIPTIONAL REGULATOR, LRP FAMILY"/>
    <property type="match status" value="1"/>
</dbReference>
<dbReference type="NCBIfam" id="TIGR00835">
    <property type="entry name" value="agcS"/>
    <property type="match status" value="1"/>
</dbReference>
<organism evidence="9 10">
    <name type="scientific">Pseudidiomarina maritima</name>
    <dbReference type="NCBI Taxonomy" id="519453"/>
    <lineage>
        <taxon>Bacteria</taxon>
        <taxon>Pseudomonadati</taxon>
        <taxon>Pseudomonadota</taxon>
        <taxon>Gammaproteobacteria</taxon>
        <taxon>Alteromonadales</taxon>
        <taxon>Idiomarinaceae</taxon>
        <taxon>Pseudidiomarina</taxon>
    </lineage>
</organism>
<evidence type="ECO:0000256" key="5">
    <source>
        <dbReference type="ARBA" id="ARBA00022692"/>
    </source>
</evidence>
<reference evidence="9 10" key="1">
    <citation type="submission" date="2018-05" db="EMBL/GenBank/DDBJ databases">
        <title>Freshwater and sediment microbial communities from various areas in North America, analyzing microbe dynamics in response to fracking.</title>
        <authorList>
            <person name="Lamendella R."/>
        </authorList>
    </citation>
    <scope>NUCLEOTIDE SEQUENCE [LARGE SCALE GENOMIC DNA]</scope>
    <source>
        <strain evidence="9 10">125B1</strain>
    </source>
</reference>
<keyword evidence="6 8" id="KW-1133">Transmembrane helix</keyword>
<keyword evidence="8" id="KW-0769">Symport</keyword>
<evidence type="ECO:0000256" key="3">
    <source>
        <dbReference type="ARBA" id="ARBA00022448"/>
    </source>
</evidence>
<feature type="transmembrane region" description="Helical" evidence="8">
    <location>
        <begin position="145"/>
        <end position="164"/>
    </location>
</feature>
<feature type="transmembrane region" description="Helical" evidence="8">
    <location>
        <begin position="185"/>
        <end position="207"/>
    </location>
</feature>
<evidence type="ECO:0000313" key="10">
    <source>
        <dbReference type="Proteomes" id="UP000246964"/>
    </source>
</evidence>
<dbReference type="InterPro" id="IPR001463">
    <property type="entry name" value="Na/Ala_symport"/>
</dbReference>